<feature type="domain" description="Cadherin" evidence="6">
    <location>
        <begin position="2783"/>
        <end position="2881"/>
    </location>
</feature>
<feature type="domain" description="Cadherin" evidence="6">
    <location>
        <begin position="2038"/>
        <end position="2140"/>
    </location>
</feature>
<dbReference type="InterPro" id="IPR006626">
    <property type="entry name" value="PbH1"/>
</dbReference>
<dbReference type="GO" id="GO:0008013">
    <property type="term" value="F:beta-catenin binding"/>
    <property type="evidence" value="ECO:0007669"/>
    <property type="project" value="TreeGrafter"/>
</dbReference>
<gene>
    <name evidence="7" type="ORF">EYS42_02630</name>
</gene>
<comment type="subcellular location">
    <subcellularLocation>
        <location evidence="1">Membrane</location>
    </subcellularLocation>
</comment>
<feature type="domain" description="Cadherin" evidence="6">
    <location>
        <begin position="2468"/>
        <end position="2563"/>
    </location>
</feature>
<dbReference type="PANTHER" id="PTHR24027:SF438">
    <property type="entry name" value="CADHERIN 23"/>
    <property type="match status" value="1"/>
</dbReference>
<dbReference type="GO" id="GO:0016477">
    <property type="term" value="P:cell migration"/>
    <property type="evidence" value="ECO:0007669"/>
    <property type="project" value="TreeGrafter"/>
</dbReference>
<dbReference type="GO" id="GO:0007156">
    <property type="term" value="P:homophilic cell adhesion via plasma membrane adhesion molecules"/>
    <property type="evidence" value="ECO:0007669"/>
    <property type="project" value="InterPro"/>
</dbReference>
<dbReference type="Pfam" id="PF00028">
    <property type="entry name" value="Cadherin"/>
    <property type="match status" value="13"/>
</dbReference>
<feature type="domain" description="Cadherin" evidence="6">
    <location>
        <begin position="2565"/>
        <end position="2671"/>
    </location>
</feature>
<evidence type="ECO:0000313" key="8">
    <source>
        <dbReference type="Proteomes" id="UP000292120"/>
    </source>
</evidence>
<feature type="domain" description="Cadherin" evidence="6">
    <location>
        <begin position="2142"/>
        <end position="2247"/>
    </location>
</feature>
<protein>
    <submittedName>
        <fullName evidence="7">DUF4347 domain-containing protein</fullName>
    </submittedName>
</protein>
<dbReference type="SMART" id="SM00089">
    <property type="entry name" value="PKD"/>
    <property type="match status" value="6"/>
</dbReference>
<dbReference type="InterPro" id="IPR025592">
    <property type="entry name" value="DUF4347"/>
</dbReference>
<feature type="compositionally biased region" description="Pro residues" evidence="5">
    <location>
        <begin position="3537"/>
        <end position="3555"/>
    </location>
</feature>
<dbReference type="SMART" id="SM00112">
    <property type="entry name" value="CA"/>
    <property type="match status" value="15"/>
</dbReference>
<feature type="compositionally biased region" description="Pro residues" evidence="5">
    <location>
        <begin position="3518"/>
        <end position="3529"/>
    </location>
</feature>
<dbReference type="InterPro" id="IPR022409">
    <property type="entry name" value="PKD/Chitinase_dom"/>
</dbReference>
<dbReference type="SUPFAM" id="SSF89372">
    <property type="entry name" value="Fucose-specific lectin"/>
    <property type="match status" value="2"/>
</dbReference>
<dbReference type="SMART" id="SM00710">
    <property type="entry name" value="PbH1"/>
    <property type="match status" value="16"/>
</dbReference>
<evidence type="ECO:0000256" key="3">
    <source>
        <dbReference type="ARBA" id="ARBA00022837"/>
    </source>
</evidence>
<feature type="domain" description="Cadherin" evidence="6">
    <location>
        <begin position="2889"/>
        <end position="2988"/>
    </location>
</feature>
<reference evidence="7 8" key="1">
    <citation type="submission" date="2019-02" db="EMBL/GenBank/DDBJ databases">
        <title>Aquabacterium sp. strain KMB7.</title>
        <authorList>
            <person name="Chen W.-M."/>
        </authorList>
    </citation>
    <scope>NUCLEOTIDE SEQUENCE [LARGE SCALE GENOMIC DNA]</scope>
    <source>
        <strain evidence="7 8">KMB7</strain>
    </source>
</reference>
<dbReference type="InterPro" id="IPR039808">
    <property type="entry name" value="Cadherin"/>
</dbReference>
<evidence type="ECO:0000256" key="5">
    <source>
        <dbReference type="SAM" id="MobiDB-lite"/>
    </source>
</evidence>
<name>A0A4Q9H5X5_9BURK</name>
<dbReference type="GO" id="GO:0016342">
    <property type="term" value="C:catenin complex"/>
    <property type="evidence" value="ECO:0007669"/>
    <property type="project" value="TreeGrafter"/>
</dbReference>
<proteinExistence type="predicted"/>
<feature type="domain" description="Cadherin" evidence="6">
    <location>
        <begin position="602"/>
        <end position="704"/>
    </location>
</feature>
<sequence>MNWTRHLKRLRPGRKADPLQFDGVLEEIEPRLLFNADAAAPVMALLPDSAREPDLLHTHVVSTPQQAQATQGGSTQQNTARELIVVDAQVPDAEQLLASVTAGKAEGSYTVHWIGAQDDGIATLSSLLAQRRDVTALHLISHGRDGQLQLGATTLDESALRSRLGEISAWQNAFTADADFLLYGCDVAATGRGQQFVDDLALLTGTDVAASTDLTGHEAAGGDWVLEYQRGQIQHMSLDARGTAWMHTLATISFQDGVNSYNSTVDTYLESATPGTSRGTSDTLIVDNGDPNKKQTLIRFDNIIGASAIPLGSTITSATLTVYVTNDDNSDTVTIHRMLVSWGESSTYNSMVNGVSRDNVEAASASMFTLDAGILGSATFGDLTTAVQAWANGAANHGFLLATGTANADNWTIRSSDFNTTISQRPRLDVTYTAPTGPSMDLDANNSSGATGNNHSVTFTEQTPVLIADTDATITAGSASNMTGLTVTLSNRPDGGAESLLVDVSGTSISSVGYNSTTGVLSLTGNDTAANYQKVLRTLQYANTSDNPSTTARTVNYTLTDTNGQTTTATTTVSISRVNDAPVLTSNGGGSSAAISLAENQTAVTTVTATDVDSGSLTYSIAGGADAARFSINSSTGVLTFTAAPDFENPTDAGANNVYDVIVQVSDNNLSDTQSLAVTITDVSSALVVTTTTDNNDSGLGTAFTAEQLNVSKGTDGRISLREALIAANNTAGTDTITFALTGATGLYGEYTINMLSTLPDITQAVVINAASQAGYTNRPVVVLDGNGGSGNGFTLAANADGSTIRGFVIRGFSADGIHIVAGSDNHTIVGNYIGSFNADGSNAGATERNGSEGIQSAGANVVIGGTATADRNVISGNTSPYNIYLSTGANGTVIQGNHIGTDASGTAVFATNSAYGIMVETSSNNVTIGGTANGAGNVISGFTSRGIWATTTGTTTIQGNKIGTDVTGSVDLGNGEYGIYVDDAGSVVIGGTATNAGNVVSGNNGGGIYLGNSGTALVQGNIIGLNAAGTAALGNTGVGLHINNSAVTTVGGSTSAARNIISGNSSHGIHVASNQAHLIQGNYIGTGADGSTLLGNGGSGVYIAATGVTVGGKNAGEGNVIAGNTGAGINVIAGFHSNLIYRNSIHSNGGLGIDLDNNGVTANDYNDGDGGANYRNNFPVITSVVTNGTTTTIQGSVDFFSGPETIYIELFASPSKDASGHGEGRTYLGAVQVTTTAGTGDATFSLTVTGVNVGDWITAVSNVETTYLGASEFAMAVQAVAPAQAPRGRLIWTVNDRLYQQYADWSTNGWSGTGTNGLNFSDDISMIAAAEAPTRNEIIFIGSADVSGKILAGIWNGSSWSSLFSIPVATPSATAAQLNSFAVAYDPLNGNAMLVWDNGSTGTNSLSYAIWDGSSWSAIQTVTAPVSGEVVHMKLVANPRGHDMVLVASTTAATSNQFAMVWNGSSWGDAQTLGTNSSKQYFEANVAYESQSGRALVFYDNSASDSASVQYRVWNGSSWSSEATVAPPAGITATAELYSTVIATDPGSNRIALAAKDANNDVWAAVWDGSSWGSQKLVTDSGVRVSEDHSTMALAFESQSGKLMIAYGKATGPSLHYMTWTQAGGWSAEAVALSMGDTDFAQVVKLYADPYSNTIMLGVQDQDADLTMAAWDGSAWGTATQLDSATGLPQREKFVFVWNRNAPVVSGLSGDTLTYVEDQPAAVLDQGGDAAVFVADAGGYNGASFSVSFLSGSTATEDVLSIRHQGTGAGQIGLSGGNVTYEGVVIGTWSGGSNGANLVIALNANATNAAVSALSRNISYQNTNTTTPSTTSRVVRFVVTNAGGQASTPADVTVALTARNDAPTLTATAQNPTFTEAAGSATQAAAVALFSSASANPVDAGQGFKSLTFTVSNLLDGSNERIVADGSSIALLNGQTGTTATNGLAYSVSVSGSTATVTLTHPGSLSTASLQSVVNGLAYQNTQLDNPTAGTRTVTLTQVQDDGGTALGGADVRTLSIASSVTVVATNDAPAISSNGAGATAAVSVAENSTAVTTVTTSDPDHSTFTYSIVGGSDAARFSLNSSSGALSFNAAPNFEAPSDSDGNNTYVVIVQVSDGSATDTQTLTVTVTDLNEFSVGTVSDNNAAANTVAENAANGSSVGLTARAIDADGSNNTVTYSLSDSAGGRFAIHATTGVVTVANGSLLNFEAASTHTITVLATSADGSSSSQSFNIGVTDVNEFSVGPVSDANAATNTVAENATTGTLVGLTGFAQDADGSNHTISYSLSDNAGGRFAINASTGVVTVADGSLLNFETATSHNLTVVATSSDGSSSSQSFTVQVSDVNEFSVGALSDVDAAANQVSENAATGDAVGLRAQAVDADGSNNTITYSLSDDAGGRFSIDAITGVVTVGNAALLDYETSTSHQITVVATGSDGSSQSSNFAVQITDASEGGVGPIADTDNAANAISEGASNGASVGLTASATDPDATDTVSYSLTDSADGRFAIDSATGVVTLIDASRIDREASGSHTITVRALSSDGSATTRNFSIQVLDVDEFDVGAVSDQDAATDAVDENAAGGTLVGITARAQDGDATTNTITYSLSVNPGNRFAIDAQSGVVTVANGASLDFESSTSHSITVLATSADGSTRTQVFTIAVRDVNEFTVSTPTDADPAPDQVNENALAGALAGLTAQAFDADGTTNSVTYSLSDDAGGRFVIDSAGVVRVANGATFNHEAQGSHTITVVATSADGSQQSQNFTIDVADVDEFDVSTPVDADGAANTVQENAAHGTAVGVQAQASDADGTTNGITYSLSDTAGGRFTIDPVSGVVTVDNASLLDFEAASIHTITVLATSADGSTSSQSFNITLTDANEFSVTAATDTDAALNEVLEGASTGTAVGLTARSQDADGTQNSISYSLADNAGGRFAIDAVTGVVTVADGSLIDFETSATHTITVRATSADGSTQDQNFTVDILDRNEFTVSTPTDTDTGANSVQEGAATGTVVGVTALAQDPDGSNNTVTYSLVDNAGGRFAIDVNTGVVTVTNGNLLDFEASGAHTLTVRATGSDASTQDSSFIVTVQDVNEFDVSTPVDADAGVDTVQENAANGSTVGITAQASDADGSLSTVTYSLSNDAGGRFAIDAGSGIVTVANGSLLNHEGASSHTITVVATSADGSTRSQNFTVAVTDANEFAVTTPVDTDAASDTVAENAATGTTVGLLASAFDADGTQSTVSYSLTDSAGGRFAIHTSTGEVTVANAALLDHESASSHTITVRATSADGSQRDQTFTIAITDVNEFGVSAAQDADPTPDGVQENAANGSLVGLTARATDADGTNNAVSYALVDDAGGRFAIDASTGVVTVADGSLLDAEAQASHDITVEAISSDGSRQSRSFSIALQDLNEFTISPLGDMDSTDNRVANSTGSGMAVGVVARASDADRTGSTVRYTLMTDPSGAFAIDGQTGVVTLARAEMLNRQTDNIQRITVMARSDDGSTTLMDFDIQVMAMPAEPVMVLPEPTPEPVRPAPEPLVDATPDPTPEPAPAEPAPPAPVAAPAPQGDVAMPGPSLTLPPASGWAVPMGTGAVKVLLTPVPSVAMAQAMPVQLTVTALLDLSNGATMSPLGAAELSRLSLPAAPVTMAQASELPLSLDTLAPTLVQMGGLTLSLGSVFWLSRASTLLTSLLVATPIWRTMDPLPVLASTGLGGGAPGEGGDDGPESDRMAEGMFADVPHQHESVQIIG</sequence>
<feature type="region of interest" description="Disordered" evidence="5">
    <location>
        <begin position="3701"/>
        <end position="3722"/>
    </location>
</feature>
<evidence type="ECO:0000256" key="2">
    <source>
        <dbReference type="ARBA" id="ARBA00022737"/>
    </source>
</evidence>
<organism evidence="7 8">
    <name type="scientific">Aquabacterium lacunae</name>
    <dbReference type="NCBI Taxonomy" id="2528630"/>
    <lineage>
        <taxon>Bacteria</taxon>
        <taxon>Pseudomonadati</taxon>
        <taxon>Pseudomonadota</taxon>
        <taxon>Betaproteobacteria</taxon>
        <taxon>Burkholderiales</taxon>
        <taxon>Aquabacterium</taxon>
    </lineage>
</organism>
<comment type="caution">
    <text evidence="7">The sequence shown here is derived from an EMBL/GenBank/DDBJ whole genome shotgun (WGS) entry which is preliminary data.</text>
</comment>
<evidence type="ECO:0000256" key="4">
    <source>
        <dbReference type="ARBA" id="ARBA00023136"/>
    </source>
</evidence>
<feature type="domain" description="Cadherin" evidence="6">
    <location>
        <begin position="3412"/>
        <end position="3514"/>
    </location>
</feature>
<dbReference type="PROSITE" id="PS50268">
    <property type="entry name" value="CADHERIN_2"/>
    <property type="match status" value="15"/>
</dbReference>
<evidence type="ECO:0000256" key="1">
    <source>
        <dbReference type="ARBA" id="ARBA00004370"/>
    </source>
</evidence>
<feature type="domain" description="Cadherin" evidence="6">
    <location>
        <begin position="3314"/>
        <end position="3411"/>
    </location>
</feature>
<accession>A0A4Q9H5X5</accession>
<feature type="domain" description="Cadherin" evidence="6">
    <location>
        <begin position="2361"/>
        <end position="2459"/>
    </location>
</feature>
<feature type="domain" description="Cadherin" evidence="6">
    <location>
        <begin position="3101"/>
        <end position="3200"/>
    </location>
</feature>
<dbReference type="GO" id="GO:0005509">
    <property type="term" value="F:calcium ion binding"/>
    <property type="evidence" value="ECO:0007669"/>
    <property type="project" value="InterPro"/>
</dbReference>
<feature type="domain" description="Cadherin" evidence="6">
    <location>
        <begin position="3207"/>
        <end position="3311"/>
    </location>
</feature>
<dbReference type="OrthoDB" id="6091599at2"/>
<dbReference type="GO" id="GO:0045296">
    <property type="term" value="F:cadherin binding"/>
    <property type="evidence" value="ECO:0007669"/>
    <property type="project" value="TreeGrafter"/>
</dbReference>
<feature type="domain" description="Cadherin" evidence="6">
    <location>
        <begin position="2995"/>
        <end position="3094"/>
    </location>
</feature>
<dbReference type="Gene3D" id="2.60.40.60">
    <property type="entry name" value="Cadherins"/>
    <property type="match status" value="15"/>
</dbReference>
<dbReference type="InterPro" id="IPR002126">
    <property type="entry name" value="Cadherin-like_dom"/>
</dbReference>
<dbReference type="Pfam" id="PF14252">
    <property type="entry name" value="DUF4347"/>
    <property type="match status" value="1"/>
</dbReference>
<keyword evidence="3" id="KW-0106">Calcium</keyword>
<keyword evidence="2" id="KW-0677">Repeat</keyword>
<dbReference type="InterPro" id="IPR015919">
    <property type="entry name" value="Cadherin-like_sf"/>
</dbReference>
<feature type="region of interest" description="Disordered" evidence="5">
    <location>
        <begin position="3518"/>
        <end position="3569"/>
    </location>
</feature>
<keyword evidence="4" id="KW-0472">Membrane</keyword>
<keyword evidence="8" id="KW-1185">Reference proteome</keyword>
<feature type="domain" description="Cadherin" evidence="6">
    <location>
        <begin position="2671"/>
        <end position="2776"/>
    </location>
</feature>
<evidence type="ECO:0000313" key="7">
    <source>
        <dbReference type="EMBL" id="TBO34334.1"/>
    </source>
</evidence>
<evidence type="ECO:0000259" key="6">
    <source>
        <dbReference type="PROSITE" id="PS50268"/>
    </source>
</evidence>
<dbReference type="EMBL" id="SIXI01000001">
    <property type="protein sequence ID" value="TBO34334.1"/>
    <property type="molecule type" value="Genomic_DNA"/>
</dbReference>
<dbReference type="CDD" id="cd11304">
    <property type="entry name" value="Cadherin_repeat"/>
    <property type="match status" value="13"/>
</dbReference>
<dbReference type="SUPFAM" id="SSF49313">
    <property type="entry name" value="Cadherin-like"/>
    <property type="match status" value="15"/>
</dbReference>
<dbReference type="Proteomes" id="UP000292120">
    <property type="component" value="Unassembled WGS sequence"/>
</dbReference>
<feature type="domain" description="Cadherin" evidence="6">
    <location>
        <begin position="2248"/>
        <end position="2352"/>
    </location>
</feature>
<dbReference type="RefSeq" id="WP_130966284.1">
    <property type="nucleotide sequence ID" value="NZ_SIXI01000001.1"/>
</dbReference>
<dbReference type="PANTHER" id="PTHR24027">
    <property type="entry name" value="CADHERIN-23"/>
    <property type="match status" value="1"/>
</dbReference>